<evidence type="ECO:0000313" key="1">
    <source>
        <dbReference type="EMBL" id="GIC93055.1"/>
    </source>
</evidence>
<reference evidence="1" key="1">
    <citation type="journal article" date="2015" name="Genome Announc.">
        <title>Draft Genome Sequence of the Pathogenic Filamentous Fungus Aspergillus udagawae Strain IFM 46973T.</title>
        <authorList>
            <person name="Kusuya Y."/>
            <person name="Takahashi-Nakaguchi A."/>
            <person name="Takahashi H."/>
            <person name="Yaguchi T."/>
        </authorList>
    </citation>
    <scope>NUCLEOTIDE SEQUENCE</scope>
    <source>
        <strain evidence="1">IFM 46973</strain>
    </source>
</reference>
<dbReference type="GO" id="GO:0016747">
    <property type="term" value="F:acyltransferase activity, transferring groups other than amino-acyl groups"/>
    <property type="evidence" value="ECO:0007669"/>
    <property type="project" value="TreeGrafter"/>
</dbReference>
<dbReference type="GeneID" id="66997011"/>
<dbReference type="InterPro" id="IPR023213">
    <property type="entry name" value="CAT-like_dom_sf"/>
</dbReference>
<dbReference type="Pfam" id="PF02458">
    <property type="entry name" value="Transferase"/>
    <property type="match status" value="1"/>
</dbReference>
<sequence length="492" mass="54227">MRKRAQHCVDTFVQLQEPLSDEVIALSSVDQQAQRKYARNLLVFHLDDGICSEDLVQHLTQALAAALSELPDFAATVVPRAGSTRNELQLQLGPDSGVLTRVKDYAQCEQREWPYGSFADLAARHFPLAAVPTELLFVETPNPKETPRKGIPVCTIQLNFIHGGLIIGATWHHTAGDGRSVNFLVRAWARHFRASITDGRVAALEIPAEETRARWLLNYGHKDGMISEMTDYIVSPAARDPCHPLGMHLLDRDDQSTVPFTVSTWVLSATALQSLVRALATPIPGDDGGGFTQSEAIAALVWKHLSIARQLGRDPYRVGTTSLCTIRLDLRARLLPRLPEEYIGNINEPNARIRLPLQEICRPSTPESLATLAGEIRKTTEQLGNTDVRNLIGLVNTLPNVTDLTWGYDLFPGPDLSFTDTSGLDLSQHDWGGPLGYPVCARPYGGERGVAYVLPRGRDGAIELQLQAEREAVERLKEDEVFGQYAAFCSCA</sequence>
<proteinExistence type="predicted"/>
<organism evidence="1 2">
    <name type="scientific">Aspergillus udagawae</name>
    <dbReference type="NCBI Taxonomy" id="91492"/>
    <lineage>
        <taxon>Eukaryota</taxon>
        <taxon>Fungi</taxon>
        <taxon>Dikarya</taxon>
        <taxon>Ascomycota</taxon>
        <taxon>Pezizomycotina</taxon>
        <taxon>Eurotiomycetes</taxon>
        <taxon>Eurotiomycetidae</taxon>
        <taxon>Eurotiales</taxon>
        <taxon>Aspergillaceae</taxon>
        <taxon>Aspergillus</taxon>
        <taxon>Aspergillus subgen. Fumigati</taxon>
    </lineage>
</organism>
<dbReference type="AlphaFoldDB" id="A0A8E0V434"/>
<name>A0A8E0V434_9EURO</name>
<dbReference type="Gene3D" id="3.30.559.10">
    <property type="entry name" value="Chloramphenicol acetyltransferase-like domain"/>
    <property type="match status" value="2"/>
</dbReference>
<evidence type="ECO:0008006" key="3">
    <source>
        <dbReference type="Google" id="ProtNLM"/>
    </source>
</evidence>
<dbReference type="RefSeq" id="XP_043150321.1">
    <property type="nucleotide sequence ID" value="XM_043294386.1"/>
</dbReference>
<dbReference type="Proteomes" id="UP000036893">
    <property type="component" value="Unassembled WGS sequence"/>
</dbReference>
<dbReference type="InterPro" id="IPR050317">
    <property type="entry name" value="Plant_Fungal_Acyltransferase"/>
</dbReference>
<accession>A0A8E0V434</accession>
<dbReference type="EMBL" id="BBXM02000008">
    <property type="protein sequence ID" value="GIC93055.1"/>
    <property type="molecule type" value="Genomic_DNA"/>
</dbReference>
<gene>
    <name evidence="1" type="ORF">Aud_009534</name>
</gene>
<reference evidence="1" key="2">
    <citation type="submission" date="2021-01" db="EMBL/GenBank/DDBJ databases">
        <title>Pan-genome distribution and transcriptional activeness of fungal secondary metabolism genes in Aspergillus section Fumigati.</title>
        <authorList>
            <person name="Takahashi H."/>
            <person name="Umemura M."/>
            <person name="Ninomiya A."/>
            <person name="Kusuya Y."/>
            <person name="Urayama S."/>
            <person name="Shimizu M."/>
            <person name="Watanabe A."/>
            <person name="Kamei K."/>
            <person name="Yaguchi T."/>
            <person name="Hagiwara D."/>
        </authorList>
    </citation>
    <scope>NUCLEOTIDE SEQUENCE</scope>
    <source>
        <strain evidence="1">IFM 46973</strain>
    </source>
</reference>
<protein>
    <recommendedName>
        <fullName evidence="3">Trichothecene 3-O-acetyltransferase</fullName>
    </recommendedName>
</protein>
<dbReference type="PANTHER" id="PTHR31642:SF315">
    <property type="entry name" value="ACYLTRANSFERASE EASC"/>
    <property type="match status" value="1"/>
</dbReference>
<evidence type="ECO:0000313" key="2">
    <source>
        <dbReference type="Proteomes" id="UP000036893"/>
    </source>
</evidence>
<comment type="caution">
    <text evidence="1">The sequence shown here is derived from an EMBL/GenBank/DDBJ whole genome shotgun (WGS) entry which is preliminary data.</text>
</comment>
<dbReference type="PANTHER" id="PTHR31642">
    <property type="entry name" value="TRICHOTHECENE 3-O-ACETYLTRANSFERASE"/>
    <property type="match status" value="1"/>
</dbReference>